<proteinExistence type="predicted"/>
<dbReference type="EMBL" id="FN654333">
    <property type="protein sequence ID" value="CBY32085.1"/>
    <property type="molecule type" value="Genomic_DNA"/>
</dbReference>
<sequence>MKIFCIAIFGISAANKSEELGKRFKTEFSENLKENVKYYTKSSGKGQNKTYERLNETNQLPFALSLTADDFDLAFDYCDSNNDERISVNWEIPTCTLKAIKLMNEEMSEQTQLPKLGTRARKKFDFDNDQYLSRSEFASSCAVLNKSFAQTIISIFDGIDGSQPDGVLNGIGEVIAFGGMMSKFYKDVGKNESRNLLNSINVDGKLQADIQEITEIEIQDFIQKLMNSALLAIKD</sequence>
<keyword evidence="1" id="KW-0106">Calcium</keyword>
<gene>
    <name evidence="2" type="ORF">GSOID_T00029383001</name>
</gene>
<dbReference type="Proteomes" id="UP000011014">
    <property type="component" value="Unassembled WGS sequence"/>
</dbReference>
<dbReference type="InterPro" id="IPR018247">
    <property type="entry name" value="EF_Hand_1_Ca_BS"/>
</dbReference>
<evidence type="ECO:0000256" key="1">
    <source>
        <dbReference type="ARBA" id="ARBA00022837"/>
    </source>
</evidence>
<dbReference type="AlphaFoldDB" id="E4Y948"/>
<organism evidence="2">
    <name type="scientific">Oikopleura dioica</name>
    <name type="common">Tunicate</name>
    <dbReference type="NCBI Taxonomy" id="34765"/>
    <lineage>
        <taxon>Eukaryota</taxon>
        <taxon>Metazoa</taxon>
        <taxon>Chordata</taxon>
        <taxon>Tunicata</taxon>
        <taxon>Appendicularia</taxon>
        <taxon>Copelata</taxon>
        <taxon>Oikopleuridae</taxon>
        <taxon>Oikopleura</taxon>
    </lineage>
</organism>
<dbReference type="SUPFAM" id="SSF47473">
    <property type="entry name" value="EF-hand"/>
    <property type="match status" value="1"/>
</dbReference>
<accession>E4Y948</accession>
<protein>
    <recommendedName>
        <fullName evidence="3">EF-hand domain-containing protein</fullName>
    </recommendedName>
</protein>
<name>E4Y948_OIKDI</name>
<dbReference type="InterPro" id="IPR011992">
    <property type="entry name" value="EF-hand-dom_pair"/>
</dbReference>
<evidence type="ECO:0008006" key="3">
    <source>
        <dbReference type="Google" id="ProtNLM"/>
    </source>
</evidence>
<dbReference type="PROSITE" id="PS00018">
    <property type="entry name" value="EF_HAND_1"/>
    <property type="match status" value="1"/>
</dbReference>
<evidence type="ECO:0000313" key="2">
    <source>
        <dbReference type="EMBL" id="CBY32085.1"/>
    </source>
</evidence>
<dbReference type="Gene3D" id="1.10.238.10">
    <property type="entry name" value="EF-hand"/>
    <property type="match status" value="1"/>
</dbReference>
<reference evidence="2" key="1">
    <citation type="journal article" date="2010" name="Science">
        <title>Plasticity of animal genome architecture unmasked by rapid evolution of a pelagic tunicate.</title>
        <authorList>
            <person name="Denoeud F."/>
            <person name="Henriet S."/>
            <person name="Mungpakdee S."/>
            <person name="Aury J.M."/>
            <person name="Da Silva C."/>
            <person name="Brinkmann H."/>
            <person name="Mikhaleva J."/>
            <person name="Olsen L.C."/>
            <person name="Jubin C."/>
            <person name="Canestro C."/>
            <person name="Bouquet J.M."/>
            <person name="Danks G."/>
            <person name="Poulain J."/>
            <person name="Campsteijn C."/>
            <person name="Adamski M."/>
            <person name="Cross I."/>
            <person name="Yadetie F."/>
            <person name="Muffato M."/>
            <person name="Louis A."/>
            <person name="Butcher S."/>
            <person name="Tsagkogeorga G."/>
            <person name="Konrad A."/>
            <person name="Singh S."/>
            <person name="Jensen M.F."/>
            <person name="Cong E.H."/>
            <person name="Eikeseth-Otteraa H."/>
            <person name="Noel B."/>
            <person name="Anthouard V."/>
            <person name="Porcel B.M."/>
            <person name="Kachouri-Lafond R."/>
            <person name="Nishino A."/>
            <person name="Ugolini M."/>
            <person name="Chourrout P."/>
            <person name="Nishida H."/>
            <person name="Aasland R."/>
            <person name="Huzurbazar S."/>
            <person name="Westhof E."/>
            <person name="Delsuc F."/>
            <person name="Lehrach H."/>
            <person name="Reinhardt R."/>
            <person name="Weissenbach J."/>
            <person name="Roy S.W."/>
            <person name="Artiguenave F."/>
            <person name="Postlethwait J.H."/>
            <person name="Manak J.R."/>
            <person name="Thompson E.M."/>
            <person name="Jaillon O."/>
            <person name="Du Pasquier L."/>
            <person name="Boudinot P."/>
            <person name="Liberles D.A."/>
            <person name="Volff J.N."/>
            <person name="Philippe H."/>
            <person name="Lenhard B."/>
            <person name="Roest Crollius H."/>
            <person name="Wincker P."/>
            <person name="Chourrout D."/>
        </authorList>
    </citation>
    <scope>NUCLEOTIDE SEQUENCE [LARGE SCALE GENOMIC DNA]</scope>
</reference>